<organism evidence="9 10">
    <name type="scientific">Stephania yunnanensis</name>
    <dbReference type="NCBI Taxonomy" id="152371"/>
    <lineage>
        <taxon>Eukaryota</taxon>
        <taxon>Viridiplantae</taxon>
        <taxon>Streptophyta</taxon>
        <taxon>Embryophyta</taxon>
        <taxon>Tracheophyta</taxon>
        <taxon>Spermatophyta</taxon>
        <taxon>Magnoliopsida</taxon>
        <taxon>Ranunculales</taxon>
        <taxon>Menispermaceae</taxon>
        <taxon>Menispermoideae</taxon>
        <taxon>Cissampelideae</taxon>
        <taxon>Stephania</taxon>
    </lineage>
</organism>
<dbReference type="PANTHER" id="PTHR22967">
    <property type="entry name" value="SERINE/THREONINE PROTEIN KINASE"/>
    <property type="match status" value="1"/>
</dbReference>
<dbReference type="GO" id="GO:0005737">
    <property type="term" value="C:cytoplasm"/>
    <property type="evidence" value="ECO:0007669"/>
    <property type="project" value="TreeGrafter"/>
</dbReference>
<keyword evidence="10" id="KW-1185">Reference proteome</keyword>
<evidence type="ECO:0000256" key="5">
    <source>
        <dbReference type="ARBA" id="ARBA00022777"/>
    </source>
</evidence>
<comment type="catalytic activity">
    <reaction evidence="7">
        <text>L-threonyl-[protein] + ATP = O-phospho-L-threonyl-[protein] + ADP + H(+)</text>
        <dbReference type="Rhea" id="RHEA:46608"/>
        <dbReference type="Rhea" id="RHEA-COMP:11060"/>
        <dbReference type="Rhea" id="RHEA-COMP:11605"/>
        <dbReference type="ChEBI" id="CHEBI:15378"/>
        <dbReference type="ChEBI" id="CHEBI:30013"/>
        <dbReference type="ChEBI" id="CHEBI:30616"/>
        <dbReference type="ChEBI" id="CHEBI:61977"/>
        <dbReference type="ChEBI" id="CHEBI:456216"/>
        <dbReference type="EC" id="2.7.11.1"/>
    </reaction>
</comment>
<sequence>MWDMFRREVISEKVDIWENEHLNLDLIRLRTDAKCVFVQALGCFLYRICYFKYAFDGGSKLQILNGNYRIPALPKYSAAILDLIRDMLQASPDDRPDITRARALLD</sequence>
<keyword evidence="3" id="KW-0808">Transferase</keyword>
<dbReference type="PANTHER" id="PTHR22967:SF57">
    <property type="entry name" value="AUXILIN, ISOFORM A-RELATED"/>
    <property type="match status" value="1"/>
</dbReference>
<evidence type="ECO:0000256" key="2">
    <source>
        <dbReference type="ARBA" id="ARBA00022527"/>
    </source>
</evidence>
<accession>A0AAP0Q2J4</accession>
<evidence type="ECO:0000256" key="6">
    <source>
        <dbReference type="ARBA" id="ARBA00022840"/>
    </source>
</evidence>
<dbReference type="Proteomes" id="UP001420932">
    <property type="component" value="Unassembled WGS sequence"/>
</dbReference>
<dbReference type="InterPro" id="IPR011009">
    <property type="entry name" value="Kinase-like_dom_sf"/>
</dbReference>
<dbReference type="SUPFAM" id="SSF56112">
    <property type="entry name" value="Protein kinase-like (PK-like)"/>
    <property type="match status" value="1"/>
</dbReference>
<comment type="caution">
    <text evidence="9">The sequence shown here is derived from an EMBL/GenBank/DDBJ whole genome shotgun (WGS) entry which is preliminary data.</text>
</comment>
<dbReference type="GO" id="GO:0005524">
    <property type="term" value="F:ATP binding"/>
    <property type="evidence" value="ECO:0007669"/>
    <property type="project" value="UniProtKB-KW"/>
</dbReference>
<keyword evidence="5" id="KW-0418">Kinase</keyword>
<evidence type="ECO:0000313" key="9">
    <source>
        <dbReference type="EMBL" id="KAK9161261.1"/>
    </source>
</evidence>
<protein>
    <recommendedName>
        <fullName evidence="1">non-specific serine/threonine protein kinase</fullName>
        <ecNumber evidence="1">2.7.11.1</ecNumber>
    </recommendedName>
</protein>
<evidence type="ECO:0000256" key="3">
    <source>
        <dbReference type="ARBA" id="ARBA00022679"/>
    </source>
</evidence>
<evidence type="ECO:0000256" key="7">
    <source>
        <dbReference type="ARBA" id="ARBA00047899"/>
    </source>
</evidence>
<evidence type="ECO:0000313" key="10">
    <source>
        <dbReference type="Proteomes" id="UP001420932"/>
    </source>
</evidence>
<evidence type="ECO:0000256" key="4">
    <source>
        <dbReference type="ARBA" id="ARBA00022741"/>
    </source>
</evidence>
<dbReference type="AlphaFoldDB" id="A0AAP0Q2J4"/>
<evidence type="ECO:0000256" key="8">
    <source>
        <dbReference type="ARBA" id="ARBA00048679"/>
    </source>
</evidence>
<dbReference type="EC" id="2.7.11.1" evidence="1"/>
<dbReference type="Gene3D" id="1.10.510.10">
    <property type="entry name" value="Transferase(Phosphotransferase) domain 1"/>
    <property type="match status" value="1"/>
</dbReference>
<gene>
    <name evidence="9" type="ORF">Syun_007602</name>
</gene>
<name>A0AAP0Q2J4_9MAGN</name>
<keyword evidence="4" id="KW-0547">Nucleotide-binding</keyword>
<keyword evidence="2" id="KW-0723">Serine/threonine-protein kinase</keyword>
<evidence type="ECO:0000256" key="1">
    <source>
        <dbReference type="ARBA" id="ARBA00012513"/>
    </source>
</evidence>
<keyword evidence="6" id="KW-0067">ATP-binding</keyword>
<proteinExistence type="predicted"/>
<comment type="catalytic activity">
    <reaction evidence="8">
        <text>L-seryl-[protein] + ATP = O-phospho-L-seryl-[protein] + ADP + H(+)</text>
        <dbReference type="Rhea" id="RHEA:17989"/>
        <dbReference type="Rhea" id="RHEA-COMP:9863"/>
        <dbReference type="Rhea" id="RHEA-COMP:11604"/>
        <dbReference type="ChEBI" id="CHEBI:15378"/>
        <dbReference type="ChEBI" id="CHEBI:29999"/>
        <dbReference type="ChEBI" id="CHEBI:30616"/>
        <dbReference type="ChEBI" id="CHEBI:83421"/>
        <dbReference type="ChEBI" id="CHEBI:456216"/>
        <dbReference type="EC" id="2.7.11.1"/>
    </reaction>
</comment>
<dbReference type="EMBL" id="JBBNAF010000003">
    <property type="protein sequence ID" value="KAK9161261.1"/>
    <property type="molecule type" value="Genomic_DNA"/>
</dbReference>
<dbReference type="GO" id="GO:0004674">
    <property type="term" value="F:protein serine/threonine kinase activity"/>
    <property type="evidence" value="ECO:0007669"/>
    <property type="project" value="UniProtKB-KW"/>
</dbReference>
<reference evidence="9 10" key="1">
    <citation type="submission" date="2024-01" db="EMBL/GenBank/DDBJ databases">
        <title>Genome assemblies of Stephania.</title>
        <authorList>
            <person name="Yang L."/>
        </authorList>
    </citation>
    <scope>NUCLEOTIDE SEQUENCE [LARGE SCALE GENOMIC DNA]</scope>
    <source>
        <strain evidence="9">YNDBR</strain>
        <tissue evidence="9">Leaf</tissue>
    </source>
</reference>